<gene>
    <name evidence="5" type="ORF">ACFQZJ_12050</name>
</gene>
<organism evidence="5 6">
    <name type="scientific">Maribacter chungangensis</name>
    <dbReference type="NCBI Taxonomy" id="1069117"/>
    <lineage>
        <taxon>Bacteria</taxon>
        <taxon>Pseudomonadati</taxon>
        <taxon>Bacteroidota</taxon>
        <taxon>Flavobacteriia</taxon>
        <taxon>Flavobacteriales</taxon>
        <taxon>Flavobacteriaceae</taxon>
        <taxon>Maribacter</taxon>
    </lineage>
</organism>
<evidence type="ECO:0000256" key="3">
    <source>
        <dbReference type="ARBA" id="ARBA00023235"/>
    </source>
</evidence>
<evidence type="ECO:0000313" key="5">
    <source>
        <dbReference type="EMBL" id="MFD0798196.1"/>
    </source>
</evidence>
<proteinExistence type="predicted"/>
<name>A0ABW3B5P4_9FLAO</name>
<feature type="domain" description="PPIase cyclophilin-type" evidence="4">
    <location>
        <begin position="43"/>
        <end position="167"/>
    </location>
</feature>
<evidence type="ECO:0000313" key="6">
    <source>
        <dbReference type="Proteomes" id="UP001597012"/>
    </source>
</evidence>
<dbReference type="InterPro" id="IPR044665">
    <property type="entry name" value="E_coli_cyclophilin_A-like"/>
</dbReference>
<dbReference type="InterPro" id="IPR002130">
    <property type="entry name" value="Cyclophilin-type_PPIase_dom"/>
</dbReference>
<evidence type="ECO:0000256" key="1">
    <source>
        <dbReference type="ARBA" id="ARBA00013194"/>
    </source>
</evidence>
<dbReference type="RefSeq" id="WP_379934842.1">
    <property type="nucleotide sequence ID" value="NZ_JBHTHY010000008.1"/>
</dbReference>
<dbReference type="EMBL" id="JBHTHY010000008">
    <property type="protein sequence ID" value="MFD0798196.1"/>
    <property type="molecule type" value="Genomic_DNA"/>
</dbReference>
<dbReference type="InterPro" id="IPR029000">
    <property type="entry name" value="Cyclophilin-like_dom_sf"/>
</dbReference>
<keyword evidence="3 5" id="KW-0413">Isomerase</keyword>
<dbReference type="SUPFAM" id="SSF50891">
    <property type="entry name" value="Cyclophilin-like"/>
    <property type="match status" value="1"/>
</dbReference>
<dbReference type="PROSITE" id="PS50072">
    <property type="entry name" value="CSA_PPIASE_2"/>
    <property type="match status" value="1"/>
</dbReference>
<reference evidence="6" key="1">
    <citation type="journal article" date="2019" name="Int. J. Syst. Evol. Microbiol.">
        <title>The Global Catalogue of Microorganisms (GCM) 10K type strain sequencing project: providing services to taxonomists for standard genome sequencing and annotation.</title>
        <authorList>
            <consortium name="The Broad Institute Genomics Platform"/>
            <consortium name="The Broad Institute Genome Sequencing Center for Infectious Disease"/>
            <person name="Wu L."/>
            <person name="Ma J."/>
        </authorList>
    </citation>
    <scope>NUCLEOTIDE SEQUENCE [LARGE SCALE GENOMIC DNA]</scope>
    <source>
        <strain evidence="6">CCUG 61948</strain>
    </source>
</reference>
<accession>A0ABW3B5P4</accession>
<dbReference type="Proteomes" id="UP001597012">
    <property type="component" value="Unassembled WGS sequence"/>
</dbReference>
<sequence>MKKHLYFLVFVGILGCSPKVFQKKWTKKIAPESYTVQFETSKGNFEIDVTRSLSPYAADRLYQLVTNRYFDGQLFYRVNPGFVAQFGSSNKAAYDSWNSIPVPDEAVVQGNEKGTLSFARGGPESRTTDLFINLGNNQRLDTIFYNDVRGFPSFGRVVEGMEVVTALYSGYADTTMKDMELMYTDKKAFLQKFPKLDSIYRIGIKR</sequence>
<dbReference type="EC" id="5.2.1.8" evidence="1"/>
<protein>
    <recommendedName>
        <fullName evidence="1">peptidylprolyl isomerase</fullName>
        <ecNumber evidence="1">5.2.1.8</ecNumber>
    </recommendedName>
</protein>
<evidence type="ECO:0000259" key="4">
    <source>
        <dbReference type="PROSITE" id="PS50072"/>
    </source>
</evidence>
<dbReference type="Gene3D" id="2.40.100.10">
    <property type="entry name" value="Cyclophilin-like"/>
    <property type="match status" value="1"/>
</dbReference>
<evidence type="ECO:0000256" key="2">
    <source>
        <dbReference type="ARBA" id="ARBA00023110"/>
    </source>
</evidence>
<dbReference type="GO" id="GO:0003755">
    <property type="term" value="F:peptidyl-prolyl cis-trans isomerase activity"/>
    <property type="evidence" value="ECO:0007669"/>
    <property type="project" value="UniProtKB-EC"/>
</dbReference>
<keyword evidence="6" id="KW-1185">Reference proteome</keyword>
<dbReference type="PROSITE" id="PS51257">
    <property type="entry name" value="PROKAR_LIPOPROTEIN"/>
    <property type="match status" value="1"/>
</dbReference>
<dbReference type="Pfam" id="PF00160">
    <property type="entry name" value="Pro_isomerase"/>
    <property type="match status" value="1"/>
</dbReference>
<dbReference type="PANTHER" id="PTHR43246">
    <property type="entry name" value="PEPTIDYL-PROLYL CIS-TRANS ISOMERASE CYP38, CHLOROPLASTIC"/>
    <property type="match status" value="1"/>
</dbReference>
<keyword evidence="2" id="KW-0697">Rotamase</keyword>
<comment type="caution">
    <text evidence="5">The sequence shown here is derived from an EMBL/GenBank/DDBJ whole genome shotgun (WGS) entry which is preliminary data.</text>
</comment>